<evidence type="ECO:0000256" key="1">
    <source>
        <dbReference type="SAM" id="MobiDB-lite"/>
    </source>
</evidence>
<name>A0A9K3N5G6_HELAN</name>
<gene>
    <name evidence="2" type="ORF">HanXRQr2_Chr10g0460001</name>
</gene>
<dbReference type="Gramene" id="mRNA:HanXRQr2_Chr10g0460001">
    <property type="protein sequence ID" value="CDS:HanXRQr2_Chr10g0460001.1"/>
    <property type="gene ID" value="HanXRQr2_Chr10g0460001"/>
</dbReference>
<protein>
    <submittedName>
        <fullName evidence="2">Uncharacterized protein</fullName>
    </submittedName>
</protein>
<dbReference type="EMBL" id="MNCJ02000325">
    <property type="protein sequence ID" value="KAF5788076.1"/>
    <property type="molecule type" value="Genomic_DNA"/>
</dbReference>
<sequence>MKKLGKIRENFSCLSVDNHDFQKVNTLFTRTFTCSRYISFKSTISARSSSSYKKTKKNNNNNNNNN</sequence>
<keyword evidence="3" id="KW-1185">Reference proteome</keyword>
<organism evidence="2 3">
    <name type="scientific">Helianthus annuus</name>
    <name type="common">Common sunflower</name>
    <dbReference type="NCBI Taxonomy" id="4232"/>
    <lineage>
        <taxon>Eukaryota</taxon>
        <taxon>Viridiplantae</taxon>
        <taxon>Streptophyta</taxon>
        <taxon>Embryophyta</taxon>
        <taxon>Tracheophyta</taxon>
        <taxon>Spermatophyta</taxon>
        <taxon>Magnoliopsida</taxon>
        <taxon>eudicotyledons</taxon>
        <taxon>Gunneridae</taxon>
        <taxon>Pentapetalae</taxon>
        <taxon>asterids</taxon>
        <taxon>campanulids</taxon>
        <taxon>Asterales</taxon>
        <taxon>Asteraceae</taxon>
        <taxon>Asteroideae</taxon>
        <taxon>Heliantheae alliance</taxon>
        <taxon>Heliantheae</taxon>
        <taxon>Helianthus</taxon>
    </lineage>
</organism>
<dbReference type="AlphaFoldDB" id="A0A9K3N5G6"/>
<dbReference type="Proteomes" id="UP000215914">
    <property type="component" value="Unassembled WGS sequence"/>
</dbReference>
<evidence type="ECO:0000313" key="3">
    <source>
        <dbReference type="Proteomes" id="UP000215914"/>
    </source>
</evidence>
<feature type="region of interest" description="Disordered" evidence="1">
    <location>
        <begin position="44"/>
        <end position="66"/>
    </location>
</feature>
<accession>A0A9K3N5G6</accession>
<reference evidence="2" key="2">
    <citation type="submission" date="2020-06" db="EMBL/GenBank/DDBJ databases">
        <title>Helianthus annuus Genome sequencing and assembly Release 2.</title>
        <authorList>
            <person name="Gouzy J."/>
            <person name="Langlade N."/>
            <person name="Munos S."/>
        </authorList>
    </citation>
    <scope>NUCLEOTIDE SEQUENCE</scope>
    <source>
        <tissue evidence="2">Leaves</tissue>
    </source>
</reference>
<reference evidence="2" key="1">
    <citation type="journal article" date="2017" name="Nature">
        <title>The sunflower genome provides insights into oil metabolism, flowering and Asterid evolution.</title>
        <authorList>
            <person name="Badouin H."/>
            <person name="Gouzy J."/>
            <person name="Grassa C.J."/>
            <person name="Murat F."/>
            <person name="Staton S.E."/>
            <person name="Cottret L."/>
            <person name="Lelandais-Briere C."/>
            <person name="Owens G.L."/>
            <person name="Carrere S."/>
            <person name="Mayjonade B."/>
            <person name="Legrand L."/>
            <person name="Gill N."/>
            <person name="Kane N.C."/>
            <person name="Bowers J.E."/>
            <person name="Hubner S."/>
            <person name="Bellec A."/>
            <person name="Berard A."/>
            <person name="Berges H."/>
            <person name="Blanchet N."/>
            <person name="Boniface M.C."/>
            <person name="Brunel D."/>
            <person name="Catrice O."/>
            <person name="Chaidir N."/>
            <person name="Claudel C."/>
            <person name="Donnadieu C."/>
            <person name="Faraut T."/>
            <person name="Fievet G."/>
            <person name="Helmstetter N."/>
            <person name="King M."/>
            <person name="Knapp S.J."/>
            <person name="Lai Z."/>
            <person name="Le Paslier M.C."/>
            <person name="Lippi Y."/>
            <person name="Lorenzon L."/>
            <person name="Mandel J.R."/>
            <person name="Marage G."/>
            <person name="Marchand G."/>
            <person name="Marquand E."/>
            <person name="Bret-Mestries E."/>
            <person name="Morien E."/>
            <person name="Nambeesan S."/>
            <person name="Nguyen T."/>
            <person name="Pegot-Espagnet P."/>
            <person name="Pouilly N."/>
            <person name="Raftis F."/>
            <person name="Sallet E."/>
            <person name="Schiex T."/>
            <person name="Thomas J."/>
            <person name="Vandecasteele C."/>
            <person name="Vares D."/>
            <person name="Vear F."/>
            <person name="Vautrin S."/>
            <person name="Crespi M."/>
            <person name="Mangin B."/>
            <person name="Burke J.M."/>
            <person name="Salse J."/>
            <person name="Munos S."/>
            <person name="Vincourt P."/>
            <person name="Rieseberg L.H."/>
            <person name="Langlade N.B."/>
        </authorList>
    </citation>
    <scope>NUCLEOTIDE SEQUENCE</scope>
    <source>
        <tissue evidence="2">Leaves</tissue>
    </source>
</reference>
<proteinExistence type="predicted"/>
<evidence type="ECO:0000313" key="2">
    <source>
        <dbReference type="EMBL" id="KAF5788076.1"/>
    </source>
</evidence>
<comment type="caution">
    <text evidence="2">The sequence shown here is derived from an EMBL/GenBank/DDBJ whole genome shotgun (WGS) entry which is preliminary data.</text>
</comment>